<gene>
    <name evidence="5" type="ORF">GCM10025863_07370</name>
</gene>
<dbReference type="InterPro" id="IPR011344">
    <property type="entry name" value="ssDNA-bd"/>
</dbReference>
<reference evidence="6" key="1">
    <citation type="journal article" date="2019" name="Int. J. Syst. Evol. Microbiol.">
        <title>The Global Catalogue of Microorganisms (GCM) 10K type strain sequencing project: providing services to taxonomists for standard genome sequencing and annotation.</title>
        <authorList>
            <consortium name="The Broad Institute Genomics Platform"/>
            <consortium name="The Broad Institute Genome Sequencing Center for Infectious Disease"/>
            <person name="Wu L."/>
            <person name="Ma J."/>
        </authorList>
    </citation>
    <scope>NUCLEOTIDE SEQUENCE [LARGE SCALE GENOMIC DNA]</scope>
    <source>
        <strain evidence="6">NBRC 106310</strain>
    </source>
</reference>
<dbReference type="NCBIfam" id="TIGR00621">
    <property type="entry name" value="ssb"/>
    <property type="match status" value="1"/>
</dbReference>
<dbReference type="Pfam" id="PF00436">
    <property type="entry name" value="SSB"/>
    <property type="match status" value="1"/>
</dbReference>
<proteinExistence type="inferred from homology"/>
<dbReference type="InterPro" id="IPR012340">
    <property type="entry name" value="NA-bd_OB-fold"/>
</dbReference>
<dbReference type="PROSITE" id="PS50935">
    <property type="entry name" value="SSB"/>
    <property type="match status" value="1"/>
</dbReference>
<dbReference type="SUPFAM" id="SSF50249">
    <property type="entry name" value="Nucleic acid-binding proteins"/>
    <property type="match status" value="1"/>
</dbReference>
<keyword evidence="6" id="KW-1185">Reference proteome</keyword>
<name>A0ABM8FRL6_9MICO</name>
<keyword evidence="1 2" id="KW-0238">DNA-binding</keyword>
<comment type="caution">
    <text evidence="2">Lacks conserved residue(s) required for the propagation of feature annotation.</text>
</comment>
<sequence length="196" mass="20743">MSITNDTVTIAGNIGNDPIRNETRSGKPVVNFRVGSSSGYFDQRTGAWVDSGTNWYAVAAYGRLAEHAKASLQRGHAVIVSGRLKVREWEANGKKGVDVEIVADAIGHDLNWGTSAFVRRPRTTNAEAPSARSANSTDELDGADPTLDEPTAEEKDAWDTGGLQGVTETDVDGGAFPEGDASGTEDATANEELSYA</sequence>
<organism evidence="5 6">
    <name type="scientific">Microbacterium suwonense</name>
    <dbReference type="NCBI Taxonomy" id="683047"/>
    <lineage>
        <taxon>Bacteria</taxon>
        <taxon>Bacillati</taxon>
        <taxon>Actinomycetota</taxon>
        <taxon>Actinomycetes</taxon>
        <taxon>Micrococcales</taxon>
        <taxon>Microbacteriaceae</taxon>
        <taxon>Microbacterium</taxon>
    </lineage>
</organism>
<dbReference type="HAMAP" id="MF_00984">
    <property type="entry name" value="SSB"/>
    <property type="match status" value="1"/>
</dbReference>
<feature type="compositionally biased region" description="Polar residues" evidence="4">
    <location>
        <begin position="123"/>
        <end position="137"/>
    </location>
</feature>
<comment type="subunit">
    <text evidence="2">Homotetramer.</text>
</comment>
<dbReference type="PANTHER" id="PTHR10302:SF0">
    <property type="entry name" value="SINGLE-STRANDED DNA-BINDING PROTEIN, MITOCHONDRIAL"/>
    <property type="match status" value="1"/>
</dbReference>
<evidence type="ECO:0000256" key="2">
    <source>
        <dbReference type="HAMAP-Rule" id="MF_00984"/>
    </source>
</evidence>
<accession>A0ABM8FRL6</accession>
<feature type="region of interest" description="Disordered" evidence="4">
    <location>
        <begin position="121"/>
        <end position="196"/>
    </location>
</feature>
<evidence type="ECO:0000313" key="5">
    <source>
        <dbReference type="EMBL" id="BDZ38123.1"/>
    </source>
</evidence>
<dbReference type="PANTHER" id="PTHR10302">
    <property type="entry name" value="SINGLE-STRANDED DNA-BINDING PROTEIN"/>
    <property type="match status" value="1"/>
</dbReference>
<protein>
    <recommendedName>
        <fullName evidence="2 3">Single-stranded DNA-binding protein</fullName>
        <shortName evidence="2">SSB</shortName>
    </recommendedName>
</protein>
<evidence type="ECO:0000313" key="6">
    <source>
        <dbReference type="Proteomes" id="UP001321543"/>
    </source>
</evidence>
<evidence type="ECO:0000256" key="3">
    <source>
        <dbReference type="RuleBase" id="RU000524"/>
    </source>
</evidence>
<dbReference type="InterPro" id="IPR000424">
    <property type="entry name" value="Primosome_PriB/ssb"/>
</dbReference>
<dbReference type="Gene3D" id="2.40.50.140">
    <property type="entry name" value="Nucleic acid-binding proteins"/>
    <property type="match status" value="1"/>
</dbReference>
<dbReference type="RefSeq" id="WP_286301973.1">
    <property type="nucleotide sequence ID" value="NZ_AP027728.1"/>
</dbReference>
<dbReference type="CDD" id="cd04496">
    <property type="entry name" value="SSB_OBF"/>
    <property type="match status" value="1"/>
</dbReference>
<feature type="compositionally biased region" description="Acidic residues" evidence="4">
    <location>
        <begin position="138"/>
        <end position="151"/>
    </location>
</feature>
<evidence type="ECO:0000256" key="1">
    <source>
        <dbReference type="ARBA" id="ARBA00023125"/>
    </source>
</evidence>
<evidence type="ECO:0000256" key="4">
    <source>
        <dbReference type="SAM" id="MobiDB-lite"/>
    </source>
</evidence>
<dbReference type="EMBL" id="AP027728">
    <property type="protein sequence ID" value="BDZ38123.1"/>
    <property type="molecule type" value="Genomic_DNA"/>
</dbReference>
<dbReference type="Proteomes" id="UP001321543">
    <property type="component" value="Chromosome"/>
</dbReference>